<sequence>MERSTIPYPHLTQFPTDWSPYRNYIPLARLVMGKTNLNATNPASSARSKLSDINIPHFSHFTTPTTISTSPLSPDNDVFYDALEDWEELFYDALDYFYKEAEPQSPDSISVSQSLIEGAEKGRQTVFAYGAPSFPSNPAPFSPSNSTVISSPTIPTNSPKCPRGACKPTASPPIDGQFPTSLTAQRAVSAPVFRTSKKKALLIGLDYRQCGKDALRLRHATQDARRFATTLTKLGYSSEDMKVVVDDEELFPSSEYIIEAMDWLVQDVLPGDHLFFMFSGHCEPPSPERLETCLVAADLMTIPRSIFHERLIGKIPAGAELTIVLDCCNAAGMVNLKYCVGKMEYKSEIKQTDKPKAESESGRPLIGPFPQQKSLCGVKNVDYQVPSLVPNKTPTTSNPAFFGTPVNMLSHVKRGVVAARPLLSTAVPIQVLAGGRVNGSPPSFTGIQSRPVQRRQLVVEGRPLPYFEERQVGFVAPAGKIVVWAGSGERQKAFEASNQVHNGIVTDAFCNVLEKSLGANSATKLRDLWHSIVGAIDRENSLRSERDANKAVKPPSNLRVQCAQLLVSQQDTLYSSSPILEQTVC</sequence>
<evidence type="ECO:0000313" key="6">
    <source>
        <dbReference type="Proteomes" id="UP000663888"/>
    </source>
</evidence>
<reference evidence="5" key="1">
    <citation type="submission" date="2021-01" db="EMBL/GenBank/DDBJ databases">
        <authorList>
            <person name="Kaushik A."/>
        </authorList>
    </citation>
    <scope>NUCLEOTIDE SEQUENCE</scope>
    <source>
        <strain evidence="5">AG4-R118</strain>
        <strain evidence="4">AG4-RS23</strain>
    </source>
</reference>
<evidence type="ECO:0000313" key="5">
    <source>
        <dbReference type="EMBL" id="CAE6502094.1"/>
    </source>
</evidence>
<evidence type="ECO:0000313" key="4">
    <source>
        <dbReference type="EMBL" id="CAE6475564.1"/>
    </source>
</evidence>
<name>A0A8H3CVF4_9AGAM</name>
<dbReference type="AlphaFoldDB" id="A0A8H3CVF4"/>
<comment type="caution">
    <text evidence="5">The sequence shown here is derived from an EMBL/GenBank/DDBJ whole genome shotgun (WGS) entry which is preliminary data.</text>
</comment>
<dbReference type="EMBL" id="CAJMWY010001800">
    <property type="protein sequence ID" value="CAE6475564.1"/>
    <property type="molecule type" value="Genomic_DNA"/>
</dbReference>
<dbReference type="Proteomes" id="UP000663861">
    <property type="component" value="Unassembled WGS sequence"/>
</dbReference>
<dbReference type="InterPro" id="IPR050452">
    <property type="entry name" value="Metacaspase"/>
</dbReference>
<dbReference type="InterPro" id="IPR011600">
    <property type="entry name" value="Pept_C14_caspase"/>
</dbReference>
<evidence type="ECO:0000256" key="1">
    <source>
        <dbReference type="ARBA" id="ARBA00009005"/>
    </source>
</evidence>
<organism evidence="5 6">
    <name type="scientific">Rhizoctonia solani</name>
    <dbReference type="NCBI Taxonomy" id="456999"/>
    <lineage>
        <taxon>Eukaryota</taxon>
        <taxon>Fungi</taxon>
        <taxon>Dikarya</taxon>
        <taxon>Basidiomycota</taxon>
        <taxon>Agaricomycotina</taxon>
        <taxon>Agaricomycetes</taxon>
        <taxon>Cantharellales</taxon>
        <taxon>Ceratobasidiaceae</taxon>
        <taxon>Rhizoctonia</taxon>
    </lineage>
</organism>
<feature type="domain" description="Peptidase C14 caspase" evidence="3">
    <location>
        <begin position="197"/>
        <end position="516"/>
    </location>
</feature>
<feature type="region of interest" description="Disordered" evidence="2">
    <location>
        <begin position="141"/>
        <end position="167"/>
    </location>
</feature>
<evidence type="ECO:0000256" key="2">
    <source>
        <dbReference type="SAM" id="MobiDB-lite"/>
    </source>
</evidence>
<comment type="similarity">
    <text evidence="1">Belongs to the peptidase C14B family.</text>
</comment>
<evidence type="ECO:0000259" key="3">
    <source>
        <dbReference type="Pfam" id="PF00656"/>
    </source>
</evidence>
<dbReference type="PANTHER" id="PTHR48104:SF30">
    <property type="entry name" value="METACASPASE-1"/>
    <property type="match status" value="1"/>
</dbReference>
<dbReference type="GO" id="GO:0004197">
    <property type="term" value="F:cysteine-type endopeptidase activity"/>
    <property type="evidence" value="ECO:0007669"/>
    <property type="project" value="InterPro"/>
</dbReference>
<dbReference type="PANTHER" id="PTHR48104">
    <property type="entry name" value="METACASPASE-4"/>
    <property type="match status" value="1"/>
</dbReference>
<dbReference type="Pfam" id="PF00656">
    <property type="entry name" value="Peptidase_C14"/>
    <property type="match status" value="1"/>
</dbReference>
<accession>A0A8H3CVF4</accession>
<dbReference type="EMBL" id="CAJMWX010001684">
    <property type="protein sequence ID" value="CAE6502094.1"/>
    <property type="molecule type" value="Genomic_DNA"/>
</dbReference>
<dbReference type="Gene3D" id="3.40.50.12660">
    <property type="match status" value="1"/>
</dbReference>
<protein>
    <recommendedName>
        <fullName evidence="3">Peptidase C14 caspase domain-containing protein</fullName>
    </recommendedName>
</protein>
<dbReference type="Proteomes" id="UP000663888">
    <property type="component" value="Unassembled WGS sequence"/>
</dbReference>
<dbReference type="GO" id="GO:0005737">
    <property type="term" value="C:cytoplasm"/>
    <property type="evidence" value="ECO:0007669"/>
    <property type="project" value="TreeGrafter"/>
</dbReference>
<dbReference type="GO" id="GO:0006508">
    <property type="term" value="P:proteolysis"/>
    <property type="evidence" value="ECO:0007669"/>
    <property type="project" value="InterPro"/>
</dbReference>
<gene>
    <name evidence="5" type="ORF">RDB_LOCUS154404</name>
    <name evidence="4" type="ORF">RDB_LOCUS89914</name>
</gene>
<feature type="compositionally biased region" description="Polar residues" evidence="2">
    <location>
        <begin position="147"/>
        <end position="159"/>
    </location>
</feature>
<proteinExistence type="inferred from homology"/>